<accession>A0A9P3LA90</accession>
<dbReference type="InterPro" id="IPR050819">
    <property type="entry name" value="Tripeptidyl-peptidase_I"/>
</dbReference>
<dbReference type="GO" id="GO:0005576">
    <property type="term" value="C:extracellular region"/>
    <property type="evidence" value="ECO:0007669"/>
    <property type="project" value="UniProtKB-SubCell"/>
</dbReference>
<gene>
    <name evidence="18" type="ORF">PsYK624_042190</name>
</gene>
<keyword evidence="10 15" id="KW-0720">Serine protease</keyword>
<keyword evidence="19" id="KW-1185">Reference proteome</keyword>
<keyword evidence="11 15" id="KW-0106">Calcium</keyword>
<evidence type="ECO:0000256" key="4">
    <source>
        <dbReference type="ARBA" id="ARBA00012462"/>
    </source>
</evidence>
<dbReference type="AlphaFoldDB" id="A0A9P3LA90"/>
<proteinExistence type="predicted"/>
<dbReference type="GO" id="GO:0004252">
    <property type="term" value="F:serine-type endopeptidase activity"/>
    <property type="evidence" value="ECO:0007669"/>
    <property type="project" value="UniProtKB-UniRule"/>
</dbReference>
<dbReference type="InterPro" id="IPR036852">
    <property type="entry name" value="Peptidase_S8/S53_dom_sf"/>
</dbReference>
<dbReference type="CDD" id="cd11377">
    <property type="entry name" value="Pro-peptidase_S53"/>
    <property type="match status" value="1"/>
</dbReference>
<dbReference type="Proteomes" id="UP000703269">
    <property type="component" value="Unassembled WGS sequence"/>
</dbReference>
<keyword evidence="14" id="KW-0325">Glycoprotein</keyword>
<evidence type="ECO:0000256" key="16">
    <source>
        <dbReference type="SAM" id="SignalP"/>
    </source>
</evidence>
<dbReference type="GO" id="GO:0008240">
    <property type="term" value="F:tripeptidyl-peptidase activity"/>
    <property type="evidence" value="ECO:0007669"/>
    <property type="project" value="UniProtKB-EC"/>
</dbReference>
<dbReference type="InterPro" id="IPR030400">
    <property type="entry name" value="Sedolisin_dom"/>
</dbReference>
<evidence type="ECO:0000256" key="14">
    <source>
        <dbReference type="ARBA" id="ARBA00023180"/>
    </source>
</evidence>
<dbReference type="SUPFAM" id="SSF52743">
    <property type="entry name" value="Subtilisin-like"/>
    <property type="match status" value="1"/>
</dbReference>
<feature type="binding site" evidence="15">
    <location>
        <position position="533"/>
    </location>
    <ligand>
        <name>Ca(2+)</name>
        <dbReference type="ChEBI" id="CHEBI:29108"/>
    </ligand>
</feature>
<evidence type="ECO:0000256" key="8">
    <source>
        <dbReference type="ARBA" id="ARBA00022729"/>
    </source>
</evidence>
<dbReference type="PANTHER" id="PTHR14218">
    <property type="entry name" value="PROTEASE S8 TRIPEPTIDYL PEPTIDASE I CLN2"/>
    <property type="match status" value="1"/>
</dbReference>
<keyword evidence="9 15" id="KW-0378">Hydrolase</keyword>
<dbReference type="InterPro" id="IPR000209">
    <property type="entry name" value="Peptidase_S8/S53_dom"/>
</dbReference>
<dbReference type="SUPFAM" id="SSF54897">
    <property type="entry name" value="Protease propeptides/inhibitors"/>
    <property type="match status" value="1"/>
</dbReference>
<name>A0A9P3LA90_9APHY</name>
<comment type="catalytic activity">
    <reaction evidence="1">
        <text>Release of an N-terminal tripeptide from a polypeptide.</text>
        <dbReference type="EC" id="3.4.14.10"/>
    </reaction>
</comment>
<dbReference type="Pfam" id="PF09286">
    <property type="entry name" value="Pro-kuma_activ"/>
    <property type="match status" value="1"/>
</dbReference>
<dbReference type="EMBL" id="BPQB01000008">
    <property type="protein sequence ID" value="GJE88136.1"/>
    <property type="molecule type" value="Genomic_DNA"/>
</dbReference>
<evidence type="ECO:0000313" key="18">
    <source>
        <dbReference type="EMBL" id="GJE88136.1"/>
    </source>
</evidence>
<keyword evidence="6 15" id="KW-0645">Protease</keyword>
<dbReference type="GO" id="GO:0046872">
    <property type="term" value="F:metal ion binding"/>
    <property type="evidence" value="ECO:0007669"/>
    <property type="project" value="UniProtKB-UniRule"/>
</dbReference>
<protein>
    <recommendedName>
        <fullName evidence="4">tripeptidyl-peptidase II</fullName>
        <ecNumber evidence="4">3.4.14.10</ecNumber>
    </recommendedName>
</protein>
<feature type="active site" description="Charge relay system" evidence="15">
    <location>
        <position position="289"/>
    </location>
</feature>
<evidence type="ECO:0000256" key="13">
    <source>
        <dbReference type="ARBA" id="ARBA00023145"/>
    </source>
</evidence>
<evidence type="ECO:0000256" key="6">
    <source>
        <dbReference type="ARBA" id="ARBA00022670"/>
    </source>
</evidence>
<feature type="binding site" evidence="15">
    <location>
        <position position="534"/>
    </location>
    <ligand>
        <name>Ca(2+)</name>
        <dbReference type="ChEBI" id="CHEBI:29108"/>
    </ligand>
</feature>
<keyword evidence="12" id="KW-0843">Virulence</keyword>
<evidence type="ECO:0000256" key="7">
    <source>
        <dbReference type="ARBA" id="ARBA00022723"/>
    </source>
</evidence>
<dbReference type="Gene3D" id="3.40.50.200">
    <property type="entry name" value="Peptidase S8/S53 domain"/>
    <property type="match status" value="1"/>
</dbReference>
<dbReference type="FunFam" id="3.40.50.200:FF:000015">
    <property type="entry name" value="Tripeptidyl peptidase A"/>
    <property type="match status" value="1"/>
</dbReference>
<evidence type="ECO:0000256" key="1">
    <source>
        <dbReference type="ARBA" id="ARBA00001910"/>
    </source>
</evidence>
<keyword evidence="7 15" id="KW-0479">Metal-binding</keyword>
<feature type="binding site" evidence="15">
    <location>
        <position position="554"/>
    </location>
    <ligand>
        <name>Ca(2+)</name>
        <dbReference type="ChEBI" id="CHEBI:29108"/>
    </ligand>
</feature>
<organism evidence="18 19">
    <name type="scientific">Phanerochaete sordida</name>
    <dbReference type="NCBI Taxonomy" id="48140"/>
    <lineage>
        <taxon>Eukaryota</taxon>
        <taxon>Fungi</taxon>
        <taxon>Dikarya</taxon>
        <taxon>Basidiomycota</taxon>
        <taxon>Agaricomycotina</taxon>
        <taxon>Agaricomycetes</taxon>
        <taxon>Polyporales</taxon>
        <taxon>Phanerochaetaceae</taxon>
        <taxon>Phanerochaete</taxon>
    </lineage>
</organism>
<comment type="cofactor">
    <cofactor evidence="15">
        <name>Ca(2+)</name>
        <dbReference type="ChEBI" id="CHEBI:29108"/>
    </cofactor>
    <text evidence="15">Binds 1 Ca(2+) ion per subunit.</text>
</comment>
<evidence type="ECO:0000256" key="3">
    <source>
        <dbReference type="ARBA" id="ARBA00004239"/>
    </source>
</evidence>
<dbReference type="OrthoDB" id="409122at2759"/>
<feature type="domain" description="Peptidase S53" evidence="17">
    <location>
        <begin position="209"/>
        <end position="573"/>
    </location>
</feature>
<evidence type="ECO:0000313" key="19">
    <source>
        <dbReference type="Proteomes" id="UP000703269"/>
    </source>
</evidence>
<comment type="function">
    <text evidence="2">Secreted tripeptidyl-peptidase which degrades proteins at acidic pHs and is involved in virulence.</text>
</comment>
<evidence type="ECO:0000256" key="5">
    <source>
        <dbReference type="ARBA" id="ARBA00022525"/>
    </source>
</evidence>
<evidence type="ECO:0000256" key="9">
    <source>
        <dbReference type="ARBA" id="ARBA00022801"/>
    </source>
</evidence>
<keyword evidence="13" id="KW-0865">Zymogen</keyword>
<dbReference type="Pfam" id="PF00082">
    <property type="entry name" value="Peptidase_S8"/>
    <property type="match status" value="1"/>
</dbReference>
<evidence type="ECO:0000256" key="2">
    <source>
        <dbReference type="ARBA" id="ARBA00002451"/>
    </source>
</evidence>
<evidence type="ECO:0000256" key="10">
    <source>
        <dbReference type="ARBA" id="ARBA00022825"/>
    </source>
</evidence>
<feature type="active site" description="Charge relay system" evidence="15">
    <location>
        <position position="285"/>
    </location>
</feature>
<dbReference type="CDD" id="cd04056">
    <property type="entry name" value="Peptidases_S53"/>
    <property type="match status" value="1"/>
</dbReference>
<feature type="binding site" evidence="15">
    <location>
        <position position="552"/>
    </location>
    <ligand>
        <name>Ca(2+)</name>
        <dbReference type="ChEBI" id="CHEBI:29108"/>
    </ligand>
</feature>
<keyword evidence="8 16" id="KW-0732">Signal</keyword>
<evidence type="ECO:0000256" key="12">
    <source>
        <dbReference type="ARBA" id="ARBA00023026"/>
    </source>
</evidence>
<dbReference type="GO" id="GO:0006508">
    <property type="term" value="P:proteolysis"/>
    <property type="evidence" value="ECO:0007669"/>
    <property type="project" value="UniProtKB-KW"/>
</dbReference>
<reference evidence="18 19" key="1">
    <citation type="submission" date="2021-08" db="EMBL/GenBank/DDBJ databases">
        <title>Draft Genome Sequence of Phanerochaete sordida strain YK-624.</title>
        <authorList>
            <person name="Mori T."/>
            <person name="Dohra H."/>
            <person name="Suzuki T."/>
            <person name="Kawagishi H."/>
            <person name="Hirai H."/>
        </authorList>
    </citation>
    <scope>NUCLEOTIDE SEQUENCE [LARGE SCALE GENOMIC DNA]</scope>
    <source>
        <strain evidence="18 19">YK-624</strain>
    </source>
</reference>
<dbReference type="PANTHER" id="PTHR14218:SF15">
    <property type="entry name" value="TRIPEPTIDYL-PEPTIDASE 1"/>
    <property type="match status" value="1"/>
</dbReference>
<comment type="subcellular location">
    <subcellularLocation>
        <location evidence="3">Secreted</location>
        <location evidence="3">Extracellular space</location>
    </subcellularLocation>
</comment>
<keyword evidence="5" id="KW-0964">Secreted</keyword>
<dbReference type="SMART" id="SM00944">
    <property type="entry name" value="Pro-kuma_activ"/>
    <property type="match status" value="1"/>
</dbReference>
<dbReference type="EC" id="3.4.14.10" evidence="4"/>
<dbReference type="InterPro" id="IPR015366">
    <property type="entry name" value="S53_propep"/>
</dbReference>
<feature type="active site" description="Charge relay system" evidence="15">
    <location>
        <position position="492"/>
    </location>
</feature>
<feature type="signal peptide" evidence="16">
    <location>
        <begin position="1"/>
        <end position="17"/>
    </location>
</feature>
<sequence length="573" mass="59207">MVPTLFVLSTLLALAAATPVARDMLVRESRLRPATGFVWTASAPANTTLNLRLALAQSNTATLVDALYNVSTPGHPSYGQHLSKEEVEQLVAPSPQTVNAVTAWLQQAGVTATNATPAGDWLSISVPVSQANDLFDADFAVYTHAESGQQTIRTMRYSVPLSLESHLDLVYPTTSFPSPTLKKAQFTSPFALKHDAGNNSFTAGCVQGGITPACIYDLYNIPANIRATQKSNSLGVSGFIEQFANQGDLQTFLGAFRPDLQGDQFALQTLDGGQNPQQASKAGIEASLDIQYTVGIAAGVPVTFISVGEQNQDGALGGFLDIINFLLSEQNPPQVLTTSYGEDEPDISPALANNLCNAFAQLGARGTSILFSSGDGGVAGSSSQSCSKFVPTFPSGCPFMTSVGATALNVTQQGNQLIGTESAADFSSGGFSNVFAAPSYQASAVQTYLSGLGGANKGRFNAAGRAFPDVSAIGHDLGIVVDGQLQGVDGTSCSAPVFASMVALLNDALAGAGKAPLGFLNPFLYANPGAFFDITTGDNPGCGTKGFPASEGWDPVTGLGTPNFTALKAAAGL</sequence>
<comment type="caution">
    <text evidence="18">The sequence shown here is derived from an EMBL/GenBank/DDBJ whole genome shotgun (WGS) entry which is preliminary data.</text>
</comment>
<evidence type="ECO:0000256" key="11">
    <source>
        <dbReference type="ARBA" id="ARBA00022837"/>
    </source>
</evidence>
<feature type="chain" id="PRO_5040435385" description="tripeptidyl-peptidase II" evidence="16">
    <location>
        <begin position="18"/>
        <end position="573"/>
    </location>
</feature>
<dbReference type="PROSITE" id="PS51695">
    <property type="entry name" value="SEDOLISIN"/>
    <property type="match status" value="1"/>
</dbReference>
<evidence type="ECO:0000259" key="17">
    <source>
        <dbReference type="PROSITE" id="PS51695"/>
    </source>
</evidence>
<evidence type="ECO:0000256" key="15">
    <source>
        <dbReference type="PROSITE-ProRule" id="PRU01032"/>
    </source>
</evidence>